<protein>
    <recommendedName>
        <fullName evidence="3">Uma2 family endonuclease</fullName>
    </recommendedName>
</protein>
<evidence type="ECO:0008006" key="3">
    <source>
        <dbReference type="Google" id="ProtNLM"/>
    </source>
</evidence>
<reference evidence="1 2" key="1">
    <citation type="submission" date="2018-07" db="EMBL/GenBank/DDBJ databases">
        <title>Genome analysis of Larkinella rosea.</title>
        <authorList>
            <person name="Zhou Z."/>
            <person name="Wang G."/>
        </authorList>
    </citation>
    <scope>NUCLEOTIDE SEQUENCE [LARGE SCALE GENOMIC DNA]</scope>
    <source>
        <strain evidence="2">zzj9</strain>
    </source>
</reference>
<comment type="caution">
    <text evidence="1">The sequence shown here is derived from an EMBL/GenBank/DDBJ whole genome shotgun (WGS) entry which is preliminary data.</text>
</comment>
<sequence>MAEVQEKQINKRSPEQREARIARARLLESLVYEMWAGKPVYYAGYKDVLNGTKAVEEVMSSSLLQGILVAKLVARLMNALNEDEFTVVTNELGIQFKKNDWRACDVAIFSTAQLADQDLTKYAWIPPKIAIAVDTKADFTRFHSDFNYYQEKTTQLLNFGTEKVIWIFTESKKIWIAEPGKDWILKNWDQPIDVLPGCSFVLDVLLTGKKPTP</sequence>
<proteinExistence type="predicted"/>
<evidence type="ECO:0000313" key="1">
    <source>
        <dbReference type="EMBL" id="RCR66607.1"/>
    </source>
</evidence>
<dbReference type="EMBL" id="QOWE01000026">
    <property type="protein sequence ID" value="RCR66607.1"/>
    <property type="molecule type" value="Genomic_DNA"/>
</dbReference>
<gene>
    <name evidence="1" type="ORF">DUE52_26420</name>
</gene>
<dbReference type="Proteomes" id="UP000253383">
    <property type="component" value="Unassembled WGS sequence"/>
</dbReference>
<keyword evidence="2" id="KW-1185">Reference proteome</keyword>
<name>A0A368JG33_9BACT</name>
<evidence type="ECO:0000313" key="2">
    <source>
        <dbReference type="Proteomes" id="UP000253383"/>
    </source>
</evidence>
<accession>A0A368JG33</accession>
<dbReference type="RefSeq" id="WP_114409086.1">
    <property type="nucleotide sequence ID" value="NZ_QOWE01000026.1"/>
</dbReference>
<dbReference type="OrthoDB" id="941740at2"/>
<dbReference type="InterPro" id="IPR012296">
    <property type="entry name" value="Nuclease_put_TT1808"/>
</dbReference>
<organism evidence="1 2">
    <name type="scientific">Larkinella punicea</name>
    <dbReference type="NCBI Taxonomy" id="2315727"/>
    <lineage>
        <taxon>Bacteria</taxon>
        <taxon>Pseudomonadati</taxon>
        <taxon>Bacteroidota</taxon>
        <taxon>Cytophagia</taxon>
        <taxon>Cytophagales</taxon>
        <taxon>Spirosomataceae</taxon>
        <taxon>Larkinella</taxon>
    </lineage>
</organism>
<dbReference type="Gene3D" id="3.90.1570.10">
    <property type="entry name" value="tt1808, chain A"/>
    <property type="match status" value="1"/>
</dbReference>
<dbReference type="AlphaFoldDB" id="A0A368JG33"/>